<reference evidence="1" key="1">
    <citation type="submission" date="2022-05" db="EMBL/GenBank/DDBJ databases">
        <authorList>
            <person name="Okamura Y."/>
        </authorList>
    </citation>
    <scope>NUCLEOTIDE SEQUENCE</scope>
</reference>
<dbReference type="Proteomes" id="UP001152562">
    <property type="component" value="Unassembled WGS sequence"/>
</dbReference>
<protein>
    <submittedName>
        <fullName evidence="1">Uncharacterized protein</fullName>
    </submittedName>
</protein>
<dbReference type="AlphaFoldDB" id="A0A9P0XH21"/>
<sequence>MKHSNKKLMLADDFNARIGKWLPGEERVIGANCFGKRDQRGDLFLKCCCGNDLKIITIYKEAIDLAITPKKEKSNFVVCNRFVPVDSVQVCECLVQFRATEVAWKLHRVKYFDKNKNASLRESTTGRLPPHPARKGTEPQFILHETRGRNWLRACAGILTAAESVRAPTKRHRCARAQSANSTARIRTS</sequence>
<comment type="caution">
    <text evidence="1">The sequence shown here is derived from an EMBL/GenBank/DDBJ whole genome shotgun (WGS) entry which is preliminary data.</text>
</comment>
<proteinExistence type="predicted"/>
<evidence type="ECO:0000313" key="2">
    <source>
        <dbReference type="Proteomes" id="UP001152562"/>
    </source>
</evidence>
<accession>A0A9P0XH21</accession>
<organism evidence="1 2">
    <name type="scientific">Pieris brassicae</name>
    <name type="common">White butterfly</name>
    <name type="synonym">Large white butterfly</name>
    <dbReference type="NCBI Taxonomy" id="7116"/>
    <lineage>
        <taxon>Eukaryota</taxon>
        <taxon>Metazoa</taxon>
        <taxon>Ecdysozoa</taxon>
        <taxon>Arthropoda</taxon>
        <taxon>Hexapoda</taxon>
        <taxon>Insecta</taxon>
        <taxon>Pterygota</taxon>
        <taxon>Neoptera</taxon>
        <taxon>Endopterygota</taxon>
        <taxon>Lepidoptera</taxon>
        <taxon>Glossata</taxon>
        <taxon>Ditrysia</taxon>
        <taxon>Papilionoidea</taxon>
        <taxon>Pieridae</taxon>
        <taxon>Pierinae</taxon>
        <taxon>Pieris</taxon>
    </lineage>
</organism>
<gene>
    <name evidence="1" type="ORF">PIBRA_LOCUS10739</name>
</gene>
<keyword evidence="2" id="KW-1185">Reference proteome</keyword>
<evidence type="ECO:0000313" key="1">
    <source>
        <dbReference type="EMBL" id="CAH4034570.1"/>
    </source>
</evidence>
<name>A0A9P0XH21_PIEBR</name>
<dbReference type="EMBL" id="CALOZG010000042">
    <property type="protein sequence ID" value="CAH4034570.1"/>
    <property type="molecule type" value="Genomic_DNA"/>
</dbReference>